<accession>A0AAD1W664</accession>
<dbReference type="Proteomes" id="UP001295444">
    <property type="component" value="Chromosome 05"/>
</dbReference>
<keyword evidence="3" id="KW-1185">Reference proteome</keyword>
<dbReference type="AlphaFoldDB" id="A0AAD1W664"/>
<dbReference type="InterPro" id="IPR010195">
    <property type="entry name" value="Uncharacterised_peroxidase-rel"/>
</dbReference>
<dbReference type="InterPro" id="IPR004675">
    <property type="entry name" value="AhpD_core"/>
</dbReference>
<feature type="domain" description="Carboxymuconolactone decarboxylase-like" evidence="1">
    <location>
        <begin position="266"/>
        <end position="294"/>
    </location>
</feature>
<evidence type="ECO:0000259" key="1">
    <source>
        <dbReference type="Pfam" id="PF02627"/>
    </source>
</evidence>
<name>A0AAD1W664_PELCU</name>
<dbReference type="GO" id="GO:0051920">
    <property type="term" value="F:peroxiredoxin activity"/>
    <property type="evidence" value="ECO:0007669"/>
    <property type="project" value="InterPro"/>
</dbReference>
<dbReference type="Pfam" id="PF02627">
    <property type="entry name" value="CMD"/>
    <property type="match status" value="1"/>
</dbReference>
<sequence length="387" mass="44778">MINQASIHKRKQVAHLEQTLMTLRTLEAQHKLNPMPETNGKIAECQTKIKKYMAKDSTKALLWSKQLFYDKANKADTLLARKLKQRTERKQITKINTPEGTLTEKPSEIAGVFQKYFEALYDHSPTTRQNPTHTNTLINQYLQQAQNWHAPYGVKRWVDLEHDIFGRDFPSLYIWLQKSARPPLPRTSPAILNTINIWDKTTHKSGLTTQHSPLTPLLRNTHFPPGMTPKDFARFEANDLTRLFHYYKNQQPIPFPELPHTTPYRNLSRADKELLIVATSAYNKCPYCVTAHGAQHIIHSKNPRLAYQVIINWGLAELNQRERAMVEFALAIAKPENITEIHFKQLEKHGLDREDAWDIAAITAFFAMANRLAYLMDLQPNDEFCMS</sequence>
<dbReference type="NCBIfam" id="TIGR00778">
    <property type="entry name" value="ahpD_dom"/>
    <property type="match status" value="1"/>
</dbReference>
<dbReference type="InterPro" id="IPR003779">
    <property type="entry name" value="CMD-like"/>
</dbReference>
<dbReference type="PANTHER" id="PTHR35446">
    <property type="entry name" value="SI:CH211-175M2.5"/>
    <property type="match status" value="1"/>
</dbReference>
<protein>
    <submittedName>
        <fullName evidence="2">PREDICTED: uncharacterized protein LOC100487674</fullName>
    </submittedName>
</protein>
<gene>
    <name evidence="2" type="ORF">PECUL_23A061963</name>
</gene>
<dbReference type="PANTHER" id="PTHR35446:SF2">
    <property type="entry name" value="CARBOXYMUCONOLACTONE DECARBOXYLASE-LIKE DOMAIN-CONTAINING PROTEIN"/>
    <property type="match status" value="1"/>
</dbReference>
<dbReference type="Gene3D" id="1.20.1290.10">
    <property type="entry name" value="AhpD-like"/>
    <property type="match status" value="1"/>
</dbReference>
<dbReference type="EMBL" id="OW240916">
    <property type="protein sequence ID" value="CAH2293588.1"/>
    <property type="molecule type" value="Genomic_DNA"/>
</dbReference>
<proteinExistence type="predicted"/>
<reference evidence="2" key="1">
    <citation type="submission" date="2022-03" db="EMBL/GenBank/DDBJ databases">
        <authorList>
            <person name="Alioto T."/>
            <person name="Alioto T."/>
            <person name="Gomez Garrido J."/>
        </authorList>
    </citation>
    <scope>NUCLEOTIDE SEQUENCE</scope>
</reference>
<dbReference type="NCBIfam" id="TIGR01926">
    <property type="entry name" value="peroxid_rel"/>
    <property type="match status" value="1"/>
</dbReference>
<evidence type="ECO:0000313" key="2">
    <source>
        <dbReference type="EMBL" id="CAH2293588.1"/>
    </source>
</evidence>
<evidence type="ECO:0000313" key="3">
    <source>
        <dbReference type="Proteomes" id="UP001295444"/>
    </source>
</evidence>
<organism evidence="2 3">
    <name type="scientific">Pelobates cultripes</name>
    <name type="common">Western spadefoot toad</name>
    <dbReference type="NCBI Taxonomy" id="61616"/>
    <lineage>
        <taxon>Eukaryota</taxon>
        <taxon>Metazoa</taxon>
        <taxon>Chordata</taxon>
        <taxon>Craniata</taxon>
        <taxon>Vertebrata</taxon>
        <taxon>Euteleostomi</taxon>
        <taxon>Amphibia</taxon>
        <taxon>Batrachia</taxon>
        <taxon>Anura</taxon>
        <taxon>Pelobatoidea</taxon>
        <taxon>Pelobatidae</taxon>
        <taxon>Pelobates</taxon>
    </lineage>
</organism>
<dbReference type="SUPFAM" id="SSF69118">
    <property type="entry name" value="AhpD-like"/>
    <property type="match status" value="1"/>
</dbReference>
<dbReference type="InterPro" id="IPR029032">
    <property type="entry name" value="AhpD-like"/>
</dbReference>